<proteinExistence type="predicted"/>
<dbReference type="EMBL" id="DUZY01000002">
    <property type="protein sequence ID" value="DAD26586.1"/>
    <property type="molecule type" value="Genomic_DNA"/>
</dbReference>
<accession>A0A822Y5Z0</accession>
<organism evidence="1 2">
    <name type="scientific">Nelumbo nucifera</name>
    <name type="common">Sacred lotus</name>
    <dbReference type="NCBI Taxonomy" id="4432"/>
    <lineage>
        <taxon>Eukaryota</taxon>
        <taxon>Viridiplantae</taxon>
        <taxon>Streptophyta</taxon>
        <taxon>Embryophyta</taxon>
        <taxon>Tracheophyta</taxon>
        <taxon>Spermatophyta</taxon>
        <taxon>Magnoliopsida</taxon>
        <taxon>Proteales</taxon>
        <taxon>Nelumbonaceae</taxon>
        <taxon>Nelumbo</taxon>
    </lineage>
</organism>
<dbReference type="AlphaFoldDB" id="A0A822Y5Z0"/>
<dbReference type="Proteomes" id="UP000607653">
    <property type="component" value="Unassembled WGS sequence"/>
</dbReference>
<evidence type="ECO:0000313" key="2">
    <source>
        <dbReference type="Proteomes" id="UP000607653"/>
    </source>
</evidence>
<name>A0A822Y5Z0_NELNU</name>
<reference evidence="1 2" key="1">
    <citation type="journal article" date="2020" name="Mol. Biol. Evol.">
        <title>Distinct Expression and Methylation Patterns for Genes with Different Fates following a Single Whole-Genome Duplication in Flowering Plants.</title>
        <authorList>
            <person name="Shi T."/>
            <person name="Rahmani R.S."/>
            <person name="Gugger P.F."/>
            <person name="Wang M."/>
            <person name="Li H."/>
            <person name="Zhang Y."/>
            <person name="Li Z."/>
            <person name="Wang Q."/>
            <person name="Van de Peer Y."/>
            <person name="Marchal K."/>
            <person name="Chen J."/>
        </authorList>
    </citation>
    <scope>NUCLEOTIDE SEQUENCE [LARGE SCALE GENOMIC DNA]</scope>
    <source>
        <tissue evidence="1">Leaf</tissue>
    </source>
</reference>
<sequence>MTKTACNSTTQLPIAFAREEFINLEERTMGNASVHWYYTILWYLEPNILQYSKLSQIYEILMDTCQHNSLHRGN</sequence>
<keyword evidence="2" id="KW-1185">Reference proteome</keyword>
<protein>
    <submittedName>
        <fullName evidence="1">Uncharacterized protein</fullName>
    </submittedName>
</protein>
<comment type="caution">
    <text evidence="1">The sequence shown here is derived from an EMBL/GenBank/DDBJ whole genome shotgun (WGS) entry which is preliminary data.</text>
</comment>
<evidence type="ECO:0000313" key="1">
    <source>
        <dbReference type="EMBL" id="DAD26586.1"/>
    </source>
</evidence>
<gene>
    <name evidence="1" type="ORF">HUJ06_028053</name>
</gene>